<sequence length="515" mass="57261">MEISFVGPYSKSKRDSDIFNTRNEPVATKAESSSYELQKLTPLTTKGILKSDQSVFQKHVHELKLASSDSSPRYDTTTTTIGSDEEASDFYLEDNENEMYPDGGWKAYSVILGSFFCCFTLFGIMNSIGAVESYVQTNQLADTSVSTVSWIFSLYMFVSLFMGLFVGPLYDSFGSRWLLLGGTVFTFIGLFTCGACTQVYQFILSFGICTGIGTGLMMSPAISTVSSWFSKKKRAFALGLAQAGGSVGGMIFPIMLRYLYPKYGFNWAMRIMAFFNLGVDLIGTYLAKDRLKELREKTGEVDSRTIWEKLKRSVDLRAFKEKQFFSLSCALFMNEFSLLITLTYLSSYAMVHGVSQAESFNMITIMNAAGVIGKFVPNYYADFYGTFNMMILMSALMTVSMFIIWLPFGQYKAALYIFVSIFGFGCASTYALTGATVSTITRETKDFGKRYGAAYAFVSFGNLVSLPISGAFIKEKTAADYTRMVIFASCTCVTATILFIVSRFTIVGRTFKAII</sequence>
<evidence type="ECO:0000259" key="5">
    <source>
        <dbReference type="PROSITE" id="PS50850"/>
    </source>
</evidence>
<dbReference type="Proteomes" id="UP000662931">
    <property type="component" value="Chromosome 1"/>
</dbReference>
<feature type="transmembrane region" description="Helical" evidence="4">
    <location>
        <begin position="453"/>
        <end position="473"/>
    </location>
</feature>
<feature type="transmembrane region" description="Helical" evidence="4">
    <location>
        <begin position="203"/>
        <end position="223"/>
    </location>
</feature>
<dbReference type="AlphaFoldDB" id="A0A875S265"/>
<evidence type="ECO:0000313" key="7">
    <source>
        <dbReference type="Proteomes" id="UP000662931"/>
    </source>
</evidence>
<keyword evidence="4" id="KW-1133">Transmembrane helix</keyword>
<dbReference type="CDD" id="cd17352">
    <property type="entry name" value="MFS_MCT_SLC16"/>
    <property type="match status" value="1"/>
</dbReference>
<feature type="transmembrane region" description="Helical" evidence="4">
    <location>
        <begin position="177"/>
        <end position="197"/>
    </location>
</feature>
<dbReference type="InterPro" id="IPR036259">
    <property type="entry name" value="MFS_trans_sf"/>
</dbReference>
<feature type="region of interest" description="Disordered" evidence="3">
    <location>
        <begin position="1"/>
        <end position="25"/>
    </location>
</feature>
<dbReference type="PANTHER" id="PTHR11360:SF177">
    <property type="entry name" value="RIBOFLAVIN TRANSPORTER MCH5"/>
    <property type="match status" value="1"/>
</dbReference>
<dbReference type="PROSITE" id="PS50850">
    <property type="entry name" value="MFS"/>
    <property type="match status" value="1"/>
</dbReference>
<feature type="transmembrane region" description="Helical" evidence="4">
    <location>
        <begin position="485"/>
        <end position="506"/>
    </location>
</feature>
<proteinExistence type="inferred from homology"/>
<evidence type="ECO:0000313" key="6">
    <source>
        <dbReference type="EMBL" id="QPG73454.1"/>
    </source>
</evidence>
<accession>A0A875S265</accession>
<dbReference type="GO" id="GO:0016020">
    <property type="term" value="C:membrane"/>
    <property type="evidence" value="ECO:0007669"/>
    <property type="project" value="UniProtKB-SubCell"/>
</dbReference>
<organism evidence="6 7">
    <name type="scientific">Eeniella nana</name>
    <name type="common">Yeast</name>
    <name type="synonym">Brettanomyces nanus</name>
    <dbReference type="NCBI Taxonomy" id="13502"/>
    <lineage>
        <taxon>Eukaryota</taxon>
        <taxon>Fungi</taxon>
        <taxon>Dikarya</taxon>
        <taxon>Ascomycota</taxon>
        <taxon>Saccharomycotina</taxon>
        <taxon>Pichiomycetes</taxon>
        <taxon>Pichiales</taxon>
        <taxon>Pichiaceae</taxon>
        <taxon>Brettanomyces</taxon>
    </lineage>
</organism>
<comment type="similarity">
    <text evidence="2">Belongs to the major facilitator superfamily. Monocarboxylate porter (TC 2.A.1.13) family.</text>
</comment>
<dbReference type="Gene3D" id="1.20.1250.20">
    <property type="entry name" value="MFS general substrate transporter like domains"/>
    <property type="match status" value="2"/>
</dbReference>
<name>A0A875S265_EENNA</name>
<dbReference type="RefSeq" id="XP_038777019.1">
    <property type="nucleotide sequence ID" value="XM_038921091.1"/>
</dbReference>
<reference evidence="6" key="1">
    <citation type="submission" date="2020-10" db="EMBL/GenBank/DDBJ databases">
        <authorList>
            <person name="Roach M.J.R."/>
        </authorList>
    </citation>
    <scope>NUCLEOTIDE SEQUENCE</scope>
    <source>
        <strain evidence="6">CBS 1945</strain>
    </source>
</reference>
<dbReference type="EMBL" id="CP064812">
    <property type="protein sequence ID" value="QPG73454.1"/>
    <property type="molecule type" value="Genomic_DNA"/>
</dbReference>
<feature type="transmembrane region" description="Helical" evidence="4">
    <location>
        <begin position="107"/>
        <end position="128"/>
    </location>
</feature>
<dbReference type="KEGG" id="bnn:FOA43_000765"/>
<dbReference type="GeneID" id="62194166"/>
<dbReference type="InterPro" id="IPR050327">
    <property type="entry name" value="Proton-linked_MCT"/>
</dbReference>
<dbReference type="GO" id="GO:0022857">
    <property type="term" value="F:transmembrane transporter activity"/>
    <property type="evidence" value="ECO:0007669"/>
    <property type="project" value="InterPro"/>
</dbReference>
<feature type="transmembrane region" description="Helical" evidence="4">
    <location>
        <begin position="324"/>
        <end position="347"/>
    </location>
</feature>
<comment type="subcellular location">
    <subcellularLocation>
        <location evidence="1">Membrane</location>
        <topology evidence="1">Multi-pass membrane protein</topology>
    </subcellularLocation>
</comment>
<dbReference type="InterPro" id="IPR020846">
    <property type="entry name" value="MFS_dom"/>
</dbReference>
<feature type="transmembrane region" description="Helical" evidence="4">
    <location>
        <begin position="414"/>
        <end position="432"/>
    </location>
</feature>
<dbReference type="InterPro" id="IPR011701">
    <property type="entry name" value="MFS"/>
</dbReference>
<evidence type="ECO:0000256" key="2">
    <source>
        <dbReference type="ARBA" id="ARBA00006727"/>
    </source>
</evidence>
<evidence type="ECO:0000256" key="3">
    <source>
        <dbReference type="SAM" id="MobiDB-lite"/>
    </source>
</evidence>
<keyword evidence="4" id="KW-0472">Membrane</keyword>
<dbReference type="SUPFAM" id="SSF103473">
    <property type="entry name" value="MFS general substrate transporter"/>
    <property type="match status" value="1"/>
</dbReference>
<dbReference type="GO" id="GO:0032218">
    <property type="term" value="P:riboflavin transport"/>
    <property type="evidence" value="ECO:0007669"/>
    <property type="project" value="TreeGrafter"/>
</dbReference>
<protein>
    <recommendedName>
        <fullName evidence="5">Major facilitator superfamily (MFS) profile domain-containing protein</fullName>
    </recommendedName>
</protein>
<dbReference type="Pfam" id="PF07690">
    <property type="entry name" value="MFS_1"/>
    <property type="match status" value="1"/>
</dbReference>
<evidence type="ECO:0000256" key="1">
    <source>
        <dbReference type="ARBA" id="ARBA00004141"/>
    </source>
</evidence>
<feature type="transmembrane region" description="Helical" evidence="4">
    <location>
        <begin position="235"/>
        <end position="255"/>
    </location>
</feature>
<keyword evidence="7" id="KW-1185">Reference proteome</keyword>
<evidence type="ECO:0000256" key="4">
    <source>
        <dbReference type="SAM" id="Phobius"/>
    </source>
</evidence>
<dbReference type="PANTHER" id="PTHR11360">
    <property type="entry name" value="MONOCARBOXYLATE TRANSPORTER"/>
    <property type="match status" value="1"/>
</dbReference>
<gene>
    <name evidence="6" type="ORF">FOA43_000765</name>
</gene>
<dbReference type="OrthoDB" id="6509908at2759"/>
<feature type="domain" description="Major facilitator superfamily (MFS) profile" evidence="5">
    <location>
        <begin position="106"/>
        <end position="506"/>
    </location>
</feature>
<feature type="transmembrane region" description="Helical" evidence="4">
    <location>
        <begin position="148"/>
        <end position="170"/>
    </location>
</feature>
<keyword evidence="4" id="KW-0812">Transmembrane</keyword>
<feature type="transmembrane region" description="Helical" evidence="4">
    <location>
        <begin position="389"/>
        <end position="408"/>
    </location>
</feature>